<evidence type="ECO:0000256" key="8">
    <source>
        <dbReference type="ARBA" id="ARBA00023136"/>
    </source>
</evidence>
<evidence type="ECO:0000256" key="1">
    <source>
        <dbReference type="ARBA" id="ARBA00004141"/>
    </source>
</evidence>
<organism evidence="11 12">
    <name type="scientific">Elysia marginata</name>
    <dbReference type="NCBI Taxonomy" id="1093978"/>
    <lineage>
        <taxon>Eukaryota</taxon>
        <taxon>Metazoa</taxon>
        <taxon>Spiralia</taxon>
        <taxon>Lophotrochozoa</taxon>
        <taxon>Mollusca</taxon>
        <taxon>Gastropoda</taxon>
        <taxon>Heterobranchia</taxon>
        <taxon>Euthyneura</taxon>
        <taxon>Panpulmonata</taxon>
        <taxon>Sacoglossa</taxon>
        <taxon>Placobranchoidea</taxon>
        <taxon>Plakobranchidae</taxon>
        <taxon>Elysia</taxon>
    </lineage>
</organism>
<keyword evidence="9 10" id="KW-0275">Fatty acid biosynthesis</keyword>
<evidence type="ECO:0000256" key="3">
    <source>
        <dbReference type="ARBA" id="ARBA00022679"/>
    </source>
</evidence>
<dbReference type="GO" id="GO:0019367">
    <property type="term" value="P:fatty acid elongation, saturated fatty acid"/>
    <property type="evidence" value="ECO:0007669"/>
    <property type="project" value="TreeGrafter"/>
</dbReference>
<comment type="caution">
    <text evidence="11">The sequence shown here is derived from an EMBL/GenBank/DDBJ whole genome shotgun (WGS) entry which is preliminary data.</text>
</comment>
<evidence type="ECO:0000256" key="6">
    <source>
        <dbReference type="ARBA" id="ARBA00022989"/>
    </source>
</evidence>
<comment type="subcellular location">
    <subcellularLocation>
        <location evidence="1">Membrane</location>
        <topology evidence="1">Multi-pass membrane protein</topology>
    </subcellularLocation>
</comment>
<evidence type="ECO:0000256" key="7">
    <source>
        <dbReference type="ARBA" id="ARBA00023098"/>
    </source>
</evidence>
<sequence>MDFLLKNYEYIMSKRDPRADSWMLMDSPFPTVLIVLVYLVAIYQGPKLMHLQNPLNLKNLIVVYNFGLVLLSVYMVFEFIMSSWTVHNFSLICEPVDYSNDESSLRLLKVVWWYYFSKIIELLDTIFFVLRKKNNQITFLHVFHHSTMPLLWWMCTRFVGGGEAYFSATLNSVIHILMYTYYMLSAMGPAMQPYLWWKKYMTTLQLVQFGFVLSKTVCVIYLSCGYPVGHAYILVAYMLILIVLFSNFYYQTYRKAPKRSKGEQLAFTDGKKNHSIGNGHVNGASVLASDKKLQPRKIRRFD</sequence>
<comment type="catalytic activity">
    <reaction evidence="10">
        <text>a very-long-chain acyl-CoA + malonyl-CoA + H(+) = a very-long-chain 3-oxoacyl-CoA + CO2 + CoA</text>
        <dbReference type="Rhea" id="RHEA:32727"/>
        <dbReference type="ChEBI" id="CHEBI:15378"/>
        <dbReference type="ChEBI" id="CHEBI:16526"/>
        <dbReference type="ChEBI" id="CHEBI:57287"/>
        <dbReference type="ChEBI" id="CHEBI:57384"/>
        <dbReference type="ChEBI" id="CHEBI:90725"/>
        <dbReference type="ChEBI" id="CHEBI:90736"/>
        <dbReference type="EC" id="2.3.1.199"/>
    </reaction>
</comment>
<feature type="transmembrane region" description="Helical" evidence="10">
    <location>
        <begin position="204"/>
        <end position="223"/>
    </location>
</feature>
<protein>
    <recommendedName>
        <fullName evidence="10">Elongation of very long chain fatty acids protein</fullName>
        <ecNumber evidence="10">2.3.1.199</ecNumber>
    </recommendedName>
    <alternativeName>
        <fullName evidence="10">Very-long-chain 3-oxoacyl-CoA synthase</fullName>
    </alternativeName>
</protein>
<keyword evidence="3 10" id="KW-0808">Transferase</keyword>
<dbReference type="Pfam" id="PF01151">
    <property type="entry name" value="ELO"/>
    <property type="match status" value="1"/>
</dbReference>
<comment type="similarity">
    <text evidence="10">Belongs to the ELO family.</text>
</comment>
<feature type="transmembrane region" description="Helical" evidence="10">
    <location>
        <begin position="229"/>
        <end position="250"/>
    </location>
</feature>
<keyword evidence="8 10" id="KW-0472">Membrane</keyword>
<feature type="transmembrane region" description="Helical" evidence="10">
    <location>
        <begin position="165"/>
        <end position="184"/>
    </location>
</feature>
<dbReference type="GO" id="GO:0005789">
    <property type="term" value="C:endoplasmic reticulum membrane"/>
    <property type="evidence" value="ECO:0007669"/>
    <property type="project" value="TreeGrafter"/>
</dbReference>
<dbReference type="GO" id="GO:0034626">
    <property type="term" value="P:fatty acid elongation, polyunsaturated fatty acid"/>
    <property type="evidence" value="ECO:0007669"/>
    <property type="project" value="TreeGrafter"/>
</dbReference>
<keyword evidence="5 10" id="KW-0276">Fatty acid metabolism</keyword>
<evidence type="ECO:0000256" key="4">
    <source>
        <dbReference type="ARBA" id="ARBA00022692"/>
    </source>
</evidence>
<feature type="transmembrane region" description="Helical" evidence="10">
    <location>
        <begin position="112"/>
        <end position="130"/>
    </location>
</feature>
<evidence type="ECO:0000256" key="9">
    <source>
        <dbReference type="ARBA" id="ARBA00023160"/>
    </source>
</evidence>
<keyword evidence="6 10" id="KW-1133">Transmembrane helix</keyword>
<dbReference type="GO" id="GO:0034625">
    <property type="term" value="P:fatty acid elongation, monounsaturated fatty acid"/>
    <property type="evidence" value="ECO:0007669"/>
    <property type="project" value="TreeGrafter"/>
</dbReference>
<evidence type="ECO:0000256" key="10">
    <source>
        <dbReference type="RuleBase" id="RU361115"/>
    </source>
</evidence>
<dbReference type="GO" id="GO:0030148">
    <property type="term" value="P:sphingolipid biosynthetic process"/>
    <property type="evidence" value="ECO:0007669"/>
    <property type="project" value="TreeGrafter"/>
</dbReference>
<dbReference type="Proteomes" id="UP000762676">
    <property type="component" value="Unassembled WGS sequence"/>
</dbReference>
<gene>
    <name evidence="11" type="ORF">ElyMa_001096600</name>
</gene>
<keyword evidence="4 10" id="KW-0812">Transmembrane</keyword>
<dbReference type="EMBL" id="BMAT01002205">
    <property type="protein sequence ID" value="GFS01433.1"/>
    <property type="molecule type" value="Genomic_DNA"/>
</dbReference>
<accession>A0AAV4HVK9</accession>
<dbReference type="EC" id="2.3.1.199" evidence="10"/>
<evidence type="ECO:0000313" key="11">
    <source>
        <dbReference type="EMBL" id="GFS01433.1"/>
    </source>
</evidence>
<dbReference type="GO" id="GO:0042761">
    <property type="term" value="P:very long-chain fatty acid biosynthetic process"/>
    <property type="evidence" value="ECO:0007669"/>
    <property type="project" value="TreeGrafter"/>
</dbReference>
<name>A0AAV4HVK9_9GAST</name>
<evidence type="ECO:0000313" key="12">
    <source>
        <dbReference type="Proteomes" id="UP000762676"/>
    </source>
</evidence>
<reference evidence="11 12" key="1">
    <citation type="journal article" date="2021" name="Elife">
        <title>Chloroplast acquisition without the gene transfer in kleptoplastic sea slugs, Plakobranchus ocellatus.</title>
        <authorList>
            <person name="Maeda T."/>
            <person name="Takahashi S."/>
            <person name="Yoshida T."/>
            <person name="Shimamura S."/>
            <person name="Takaki Y."/>
            <person name="Nagai Y."/>
            <person name="Toyoda A."/>
            <person name="Suzuki Y."/>
            <person name="Arimoto A."/>
            <person name="Ishii H."/>
            <person name="Satoh N."/>
            <person name="Nishiyama T."/>
            <person name="Hasebe M."/>
            <person name="Maruyama T."/>
            <person name="Minagawa J."/>
            <person name="Obokata J."/>
            <person name="Shigenobu S."/>
        </authorList>
    </citation>
    <scope>NUCLEOTIDE SEQUENCE [LARGE SCALE GENOMIC DNA]</scope>
</reference>
<evidence type="ECO:0000256" key="5">
    <source>
        <dbReference type="ARBA" id="ARBA00022832"/>
    </source>
</evidence>
<dbReference type="GO" id="GO:0009922">
    <property type="term" value="F:fatty acid elongase activity"/>
    <property type="evidence" value="ECO:0007669"/>
    <property type="project" value="UniProtKB-EC"/>
</dbReference>
<dbReference type="InterPro" id="IPR002076">
    <property type="entry name" value="ELO_fam"/>
</dbReference>
<feature type="transmembrane region" description="Helical" evidence="10">
    <location>
        <begin position="142"/>
        <end position="159"/>
    </location>
</feature>
<keyword evidence="12" id="KW-1185">Reference proteome</keyword>
<proteinExistence type="inferred from homology"/>
<dbReference type="AlphaFoldDB" id="A0AAV4HVK9"/>
<evidence type="ECO:0000256" key="2">
    <source>
        <dbReference type="ARBA" id="ARBA00022516"/>
    </source>
</evidence>
<feature type="transmembrane region" description="Helical" evidence="10">
    <location>
        <begin position="22"/>
        <end position="43"/>
    </location>
</feature>
<feature type="transmembrane region" description="Helical" evidence="10">
    <location>
        <begin position="55"/>
        <end position="77"/>
    </location>
</feature>
<keyword evidence="2 10" id="KW-0444">Lipid biosynthesis</keyword>
<dbReference type="PANTHER" id="PTHR11157:SF126">
    <property type="entry name" value="ELONGATION OF VERY LONG CHAIN FATTY ACIDS PROTEIN"/>
    <property type="match status" value="1"/>
</dbReference>
<dbReference type="PANTHER" id="PTHR11157">
    <property type="entry name" value="FATTY ACID ACYL TRANSFERASE-RELATED"/>
    <property type="match status" value="1"/>
</dbReference>
<dbReference type="PROSITE" id="PS01188">
    <property type="entry name" value="ELO"/>
    <property type="match status" value="1"/>
</dbReference>
<dbReference type="InterPro" id="IPR030457">
    <property type="entry name" value="ELO_CS"/>
</dbReference>
<keyword evidence="7 10" id="KW-0443">Lipid metabolism</keyword>